<dbReference type="EMBL" id="FPBX01000005">
    <property type="protein sequence ID" value="SFU46799.1"/>
    <property type="molecule type" value="Genomic_DNA"/>
</dbReference>
<keyword evidence="2 3" id="KW-0732">Signal</keyword>
<dbReference type="Gene3D" id="3.40.50.2300">
    <property type="match status" value="2"/>
</dbReference>
<evidence type="ECO:0000313" key="5">
    <source>
        <dbReference type="EMBL" id="SFU46799.1"/>
    </source>
</evidence>
<evidence type="ECO:0000259" key="4">
    <source>
        <dbReference type="Pfam" id="PF13458"/>
    </source>
</evidence>
<accession>A0A1I7GEA7</accession>
<evidence type="ECO:0000256" key="1">
    <source>
        <dbReference type="ARBA" id="ARBA00010062"/>
    </source>
</evidence>
<evidence type="ECO:0000256" key="3">
    <source>
        <dbReference type="SAM" id="SignalP"/>
    </source>
</evidence>
<evidence type="ECO:0000256" key="2">
    <source>
        <dbReference type="ARBA" id="ARBA00022729"/>
    </source>
</evidence>
<gene>
    <name evidence="5" type="ORF">SAMN04489707_100557</name>
</gene>
<dbReference type="AlphaFoldDB" id="A0A1I7GEA7"/>
<reference evidence="5 6" key="1">
    <citation type="submission" date="2016-10" db="EMBL/GenBank/DDBJ databases">
        <authorList>
            <person name="de Groot N.N."/>
        </authorList>
    </citation>
    <scope>NUCLEOTIDE SEQUENCE [LARGE SCALE GENOMIC DNA]</scope>
    <source>
        <strain evidence="5 6">R-24608</strain>
    </source>
</reference>
<dbReference type="InterPro" id="IPR006311">
    <property type="entry name" value="TAT_signal"/>
</dbReference>
<protein>
    <submittedName>
        <fullName evidence="5">ABC-type branched-chain amino acid transport system, substrate-binding protein</fullName>
    </submittedName>
</protein>
<dbReference type="OrthoDB" id="9777352at2"/>
<dbReference type="PANTHER" id="PTHR47235:SF1">
    <property type="entry name" value="BLR6548 PROTEIN"/>
    <property type="match status" value="1"/>
</dbReference>
<dbReference type="STRING" id="343013.SAMN04489707_100557"/>
<dbReference type="InterPro" id="IPR028082">
    <property type="entry name" value="Peripla_BP_I"/>
</dbReference>
<feature type="domain" description="Leucine-binding protein" evidence="4">
    <location>
        <begin position="41"/>
        <end position="364"/>
    </location>
</feature>
<dbReference type="Pfam" id="PF13458">
    <property type="entry name" value="Peripla_BP_6"/>
    <property type="match status" value="1"/>
</dbReference>
<dbReference type="PROSITE" id="PS51318">
    <property type="entry name" value="TAT"/>
    <property type="match status" value="1"/>
</dbReference>
<dbReference type="SUPFAM" id="SSF53822">
    <property type="entry name" value="Periplasmic binding protein-like I"/>
    <property type="match status" value="1"/>
</dbReference>
<dbReference type="RefSeq" id="WP_054255734.1">
    <property type="nucleotide sequence ID" value="NZ_CYIG01000009.1"/>
</dbReference>
<comment type="similarity">
    <text evidence="1">Belongs to the leucine-binding protein family.</text>
</comment>
<name>A0A1I7GEA7_9BURK</name>
<evidence type="ECO:0000313" key="6">
    <source>
        <dbReference type="Proteomes" id="UP000183656"/>
    </source>
</evidence>
<feature type="chain" id="PRO_5010242532" evidence="3">
    <location>
        <begin position="29"/>
        <end position="384"/>
    </location>
</feature>
<sequence length="384" mass="40690">MNQPPLHRRRWLQLCAAASLAPHASAFAQASAKDTERPLVVAQLADMAPGQQDVSRDFLIGSRAAWQDLNARGGVQGRPVQHLAIEVQGTGAALQAAWRGVAGNPACIALSGCVGDGAAGALAALQEQAPPAQPLAHAAPWMHSQEGANASDLVFGIFPDYQAQIAHALKTLASMGVQELGVVYSTAAVRQQSQARVRQAAQTLQLRMQDLPLPGSSAQADQQLASPAQLIVLFVGGTPELHGFMRRLKLQPGRQCYIVALADVNLQVLAQMGAAKRNVSVIATQSVPLVTASLPIVRSYREAMARLYDEPPSPQGLAGFIAARYTAEVLQSVNGPLTRASVLAAFRRRQDLNLGGFALAFDGRKRTHAYVTQSMLTADGRIVG</sequence>
<organism evidence="5 6">
    <name type="scientific">Paenacidovorax caeni</name>
    <dbReference type="NCBI Taxonomy" id="343013"/>
    <lineage>
        <taxon>Bacteria</taxon>
        <taxon>Pseudomonadati</taxon>
        <taxon>Pseudomonadota</taxon>
        <taxon>Betaproteobacteria</taxon>
        <taxon>Burkholderiales</taxon>
        <taxon>Comamonadaceae</taxon>
        <taxon>Paenacidovorax</taxon>
    </lineage>
</organism>
<dbReference type="InterPro" id="IPR028081">
    <property type="entry name" value="Leu-bd"/>
</dbReference>
<keyword evidence="6" id="KW-1185">Reference proteome</keyword>
<feature type="signal peptide" evidence="3">
    <location>
        <begin position="1"/>
        <end position="28"/>
    </location>
</feature>
<dbReference type="Proteomes" id="UP000183656">
    <property type="component" value="Unassembled WGS sequence"/>
</dbReference>
<dbReference type="PANTHER" id="PTHR47235">
    <property type="entry name" value="BLR6548 PROTEIN"/>
    <property type="match status" value="1"/>
</dbReference>
<proteinExistence type="inferred from homology"/>